<dbReference type="Gene3D" id="3.20.20.80">
    <property type="entry name" value="Glycosidases"/>
    <property type="match status" value="1"/>
</dbReference>
<dbReference type="Pfam" id="PF03422">
    <property type="entry name" value="CBM_6"/>
    <property type="match status" value="1"/>
</dbReference>
<proteinExistence type="predicted"/>
<dbReference type="InterPro" id="IPR005084">
    <property type="entry name" value="CBM6"/>
</dbReference>
<feature type="region of interest" description="Disordered" evidence="1">
    <location>
        <begin position="466"/>
        <end position="485"/>
    </location>
</feature>
<dbReference type="Pfam" id="PF12904">
    <property type="entry name" value="Collagen_bind_2"/>
    <property type="match status" value="1"/>
</dbReference>
<dbReference type="KEGG" id="ppsc:EHS13_08995"/>
<reference evidence="4" key="1">
    <citation type="submission" date="2018-11" db="EMBL/GenBank/DDBJ databases">
        <title>Complete genome sequence of Paenibacillus sp. ML311-T8.</title>
        <authorList>
            <person name="Nam Y.-D."/>
            <person name="Kang J."/>
            <person name="Chung W.-H."/>
            <person name="Park Y.S."/>
        </authorList>
    </citation>
    <scope>NUCLEOTIDE SEQUENCE [LARGE SCALE GENOMIC DNA]</scope>
    <source>
        <strain evidence="4">ML311-T8</strain>
    </source>
</reference>
<gene>
    <name evidence="3" type="ORF">EHS13_08995</name>
</gene>
<evidence type="ECO:0000256" key="1">
    <source>
        <dbReference type="SAM" id="MobiDB-lite"/>
    </source>
</evidence>
<dbReference type="AlphaFoldDB" id="A0A6B8REU1"/>
<dbReference type="PANTHER" id="PTHR37836:SF2">
    <property type="entry name" value="DUF4038 DOMAIN-CONTAINING PROTEIN"/>
    <property type="match status" value="1"/>
</dbReference>
<dbReference type="SUPFAM" id="SSF51445">
    <property type="entry name" value="(Trans)glycosidases"/>
    <property type="match status" value="1"/>
</dbReference>
<dbReference type="OrthoDB" id="59486at2"/>
<sequence>MMTASRSRGPSKLFKIALLLCLLAGLVQGGFGGIGKPGIAQAATVFPLKVSTNGHYLVDQNNTPFFYYADTAWMLTSKMSDADVIYYLNDRQSKGFNTIQVMLTGPFIDLAYNGTTPFANHTLTQPNSTFFTHIKWVLDQAASRGMLVVGSTSWFGASADGYFNYLTSTSLGTSLAETLEKPTLTSGATNPNYLGSYNNLIYFLGGDHAPGTDDAAVKQLGTRLKQLNPNRLISYHPNGGTSGSAYYQSESWLDFNMIQTYTEGSTNAYSLVRSDYNLTSPKIKPSMLTEPNYENEHNTTPYYVRTAAYWSMFSGAFGQAYGNGALWNINSASDPSGLWKNHLNDSGVIHLGYLKNLMTARTWYNLVPDQAHTFITSGYGSGSSFVSSAVASDSSFGVAYVPSASTVTVNLNKISGGVTARWFDPTNNSYTTISGSPFAANSGSKTWTSPSTNSAGNSDFVLVLDSGTAPTPTPTPTPGNPAVYEAENGTYAGGGQQQSASNASNGLVVGALNNVGAYSQISNVNGAAGGNATLKIRFANGSGSTKSLSLYINGVKLLQNSFANTGSWNTFADTASISITLNSGTSNTIKLQRDAADTPAADIDKYTVTTLGTTPTPTPTPTPAAFYKGINLNGPATTIDGKSWISYSSAQSNGLSSTSVSLFSTSVTFSGTPTPDTNKNAMLNTGIWCSVCNITLTQASLPAGSYQIYLYSVENYMTNFRSYNVKLQGTQVATGIGTMANNTYQKFGPYSATVSGTGILTIDLVRVTGDPQLSGIEFYH</sequence>
<dbReference type="InterPro" id="IPR024749">
    <property type="entry name" value="Collagen-bd_put"/>
</dbReference>
<dbReference type="Proteomes" id="UP000426246">
    <property type="component" value="Chromosome"/>
</dbReference>
<dbReference type="Gene3D" id="2.60.120.260">
    <property type="entry name" value="Galactose-binding domain-like"/>
    <property type="match status" value="1"/>
</dbReference>
<dbReference type="InterPro" id="IPR025277">
    <property type="entry name" value="Apiosidase-like_cat_dom"/>
</dbReference>
<dbReference type="EMBL" id="CP034235">
    <property type="protein sequence ID" value="QGQ95011.1"/>
    <property type="molecule type" value="Genomic_DNA"/>
</dbReference>
<accession>A0A6B8REU1</accession>
<dbReference type="SUPFAM" id="SSF49785">
    <property type="entry name" value="Galactose-binding domain-like"/>
    <property type="match status" value="1"/>
</dbReference>
<evidence type="ECO:0000313" key="3">
    <source>
        <dbReference type="EMBL" id="QGQ95011.1"/>
    </source>
</evidence>
<dbReference type="InterPro" id="IPR008979">
    <property type="entry name" value="Galactose-bd-like_sf"/>
</dbReference>
<feature type="domain" description="CBM6" evidence="2">
    <location>
        <begin position="482"/>
        <end position="609"/>
    </location>
</feature>
<keyword evidence="4" id="KW-1185">Reference proteome</keyword>
<dbReference type="InterPro" id="IPR017853">
    <property type="entry name" value="GH"/>
</dbReference>
<dbReference type="PROSITE" id="PS51175">
    <property type="entry name" value="CBM6"/>
    <property type="match status" value="1"/>
</dbReference>
<dbReference type="RefSeq" id="WP_155700026.1">
    <property type="nucleotide sequence ID" value="NZ_CP034235.1"/>
</dbReference>
<name>A0A6B8REU1_9BACL</name>
<protein>
    <submittedName>
        <fullName evidence="3">DUF4038 domain-containing protein</fullName>
    </submittedName>
</protein>
<dbReference type="Pfam" id="PF13204">
    <property type="entry name" value="Apiosidase"/>
    <property type="match status" value="1"/>
</dbReference>
<evidence type="ECO:0000259" key="2">
    <source>
        <dbReference type="PROSITE" id="PS51175"/>
    </source>
</evidence>
<organism evidence="3 4">
    <name type="scientific">Paenibacillus psychroresistens</name>
    <dbReference type="NCBI Taxonomy" id="1778678"/>
    <lineage>
        <taxon>Bacteria</taxon>
        <taxon>Bacillati</taxon>
        <taxon>Bacillota</taxon>
        <taxon>Bacilli</taxon>
        <taxon>Bacillales</taxon>
        <taxon>Paenibacillaceae</taxon>
        <taxon>Paenibacillus</taxon>
    </lineage>
</organism>
<dbReference type="PANTHER" id="PTHR37836">
    <property type="entry name" value="LMO1036 PROTEIN"/>
    <property type="match status" value="1"/>
</dbReference>
<dbReference type="GO" id="GO:0030246">
    <property type="term" value="F:carbohydrate binding"/>
    <property type="evidence" value="ECO:0007669"/>
    <property type="project" value="InterPro"/>
</dbReference>
<evidence type="ECO:0000313" key="4">
    <source>
        <dbReference type="Proteomes" id="UP000426246"/>
    </source>
</evidence>